<evidence type="ECO:0000256" key="2">
    <source>
        <dbReference type="ARBA" id="ARBA00022670"/>
    </source>
</evidence>
<keyword evidence="8" id="KW-0732">Signal</keyword>
<feature type="compositionally biased region" description="Pro residues" evidence="7">
    <location>
        <begin position="548"/>
        <end position="558"/>
    </location>
</feature>
<name>A0A5N5QQG9_9AGAM</name>
<dbReference type="CDD" id="cd04077">
    <property type="entry name" value="Peptidases_S8_PCSK9_ProteinaseK_like"/>
    <property type="match status" value="1"/>
</dbReference>
<feature type="active site" description="Charge relay system" evidence="5">
    <location>
        <position position="364"/>
    </location>
</feature>
<dbReference type="CDD" id="cd20557">
    <property type="entry name" value="CYCLIN_ScPCL1-like"/>
    <property type="match status" value="1"/>
</dbReference>
<dbReference type="InterPro" id="IPR023828">
    <property type="entry name" value="Peptidase_S8_Ser-AS"/>
</dbReference>
<reference evidence="11 12" key="1">
    <citation type="journal article" date="2019" name="Fungal Biol. Biotechnol.">
        <title>Draft genome sequence of fastidious pathogen Ceratobasidium theobromae, which causes vascular-streak dieback in Theobroma cacao.</title>
        <authorList>
            <person name="Ali S.S."/>
            <person name="Asman A."/>
            <person name="Shao J."/>
            <person name="Firmansyah A.P."/>
            <person name="Susilo A.W."/>
            <person name="Rosmana A."/>
            <person name="McMahon P."/>
            <person name="Junaid M."/>
            <person name="Guest D."/>
            <person name="Kheng T.Y."/>
            <person name="Meinhardt L.W."/>
            <person name="Bailey B.A."/>
        </authorList>
    </citation>
    <scope>NUCLEOTIDE SEQUENCE [LARGE SCALE GENOMIC DNA]</scope>
    <source>
        <strain evidence="11 12">CT2</strain>
    </source>
</reference>
<dbReference type="InterPro" id="IPR034193">
    <property type="entry name" value="PCSK9_ProteinaseK-like"/>
</dbReference>
<accession>A0A5N5QQG9</accession>
<dbReference type="Gene3D" id="3.30.70.80">
    <property type="entry name" value="Peptidase S8 propeptide/proteinase inhibitor I9"/>
    <property type="match status" value="1"/>
</dbReference>
<keyword evidence="3 5" id="KW-0378">Hydrolase</keyword>
<proteinExistence type="inferred from homology"/>
<protein>
    <submittedName>
        <fullName evidence="11">Subtilisin-like protease</fullName>
    </submittedName>
</protein>
<feature type="active site" description="Charge relay system" evidence="5">
    <location>
        <position position="182"/>
    </location>
</feature>
<evidence type="ECO:0000256" key="6">
    <source>
        <dbReference type="RuleBase" id="RU003355"/>
    </source>
</evidence>
<evidence type="ECO:0000313" key="11">
    <source>
        <dbReference type="EMBL" id="KAB5593467.1"/>
    </source>
</evidence>
<feature type="domain" description="Inhibitor I9" evidence="10">
    <location>
        <begin position="40"/>
        <end position="112"/>
    </location>
</feature>
<evidence type="ECO:0000313" key="12">
    <source>
        <dbReference type="Proteomes" id="UP000383932"/>
    </source>
</evidence>
<feature type="compositionally biased region" description="Pro residues" evidence="7">
    <location>
        <begin position="686"/>
        <end position="710"/>
    </location>
</feature>
<comment type="caution">
    <text evidence="11">The sequence shown here is derived from an EMBL/GenBank/DDBJ whole genome shotgun (WGS) entry which is preliminary data.</text>
</comment>
<dbReference type="GO" id="GO:0006508">
    <property type="term" value="P:proteolysis"/>
    <property type="evidence" value="ECO:0007669"/>
    <property type="project" value="UniProtKB-KW"/>
</dbReference>
<dbReference type="PRINTS" id="PR00723">
    <property type="entry name" value="SUBTILISIN"/>
</dbReference>
<dbReference type="PANTHER" id="PTHR43806:SF11">
    <property type="entry name" value="CEREVISIN-RELATED"/>
    <property type="match status" value="1"/>
</dbReference>
<keyword evidence="12" id="KW-1185">Reference proteome</keyword>
<dbReference type="Gene3D" id="3.40.50.200">
    <property type="entry name" value="Peptidase S8/S53 domain"/>
    <property type="match status" value="1"/>
</dbReference>
<evidence type="ECO:0000256" key="3">
    <source>
        <dbReference type="ARBA" id="ARBA00022801"/>
    </source>
</evidence>
<dbReference type="Pfam" id="PF00082">
    <property type="entry name" value="Peptidase_S8"/>
    <property type="match status" value="1"/>
</dbReference>
<dbReference type="SUPFAM" id="SSF54897">
    <property type="entry name" value="Protease propeptides/inhibitors"/>
    <property type="match status" value="1"/>
</dbReference>
<feature type="active site" description="Charge relay system" evidence="5">
    <location>
        <position position="214"/>
    </location>
</feature>
<dbReference type="InterPro" id="IPR000209">
    <property type="entry name" value="Peptidase_S8/S53_dom"/>
</dbReference>
<evidence type="ECO:0000256" key="1">
    <source>
        <dbReference type="ARBA" id="ARBA00011073"/>
    </source>
</evidence>
<dbReference type="GO" id="GO:0004252">
    <property type="term" value="F:serine-type endopeptidase activity"/>
    <property type="evidence" value="ECO:0007669"/>
    <property type="project" value="UniProtKB-UniRule"/>
</dbReference>
<dbReference type="PROSITE" id="PS51892">
    <property type="entry name" value="SUBTILASE"/>
    <property type="match status" value="1"/>
</dbReference>
<dbReference type="PROSITE" id="PS00138">
    <property type="entry name" value="SUBTILASE_SER"/>
    <property type="match status" value="1"/>
</dbReference>
<sequence length="882" mass="92988">MYIPRLLALALFASGASFGTGLALPPILPSQFGPQSQSQTFIVKLKPDHSYESHFSTITKAQVLGRSKPGRTTHFDSRVFKGYAIELSDQTIVESLSRMDSVEYVEPDVIMSVASLAAQENAPWGLQAITRSIAFPSTQGSSAALDYVYEYDSSAGQGMIASSSSLVTGSNFPIGVDIYILDSGVYANHTEFTNRVEQSPVFARYTTTGDVFGHGIAAGARFGVAKRARIIDVKVITDTGRAFASDIIAGLGWAVAHANSTGRPSVFNLSLGGGTSNALDDAVTATVNAGIHTVVAAGNGAVDAADWSPARVSGTIAVGNVDINGVRSESSNFGSSVAVFAPGVNITSAGISGPSATRVDNGTSMAAPHVAGLIAYLIELEGRRTPPEMKARVQALARMDVLIGIPFTLQLGVGRLRVKLADLYLLIGRHGKAVARDGASTARHRMQGSALLSEQPQGADGAVSGLAKRAPMPSAITPLIMASTALTTSHMAARNVHSTRLARWQPYFPNCNSIPNKKALPSLVRLQPPISPSRTGSTATPLPDIPSRTPPAPCPKSPAKPRDALPESVPAKPCQNSSQLLTPSLSPPGVPPTLLEQTSSGYVLGKSTPPRCRIPNDLATELSLAVLASLYFQPGHQTPGLPSPKTDGDTAVQPASVAPFPSALAEPRTPPPTSRRPPKDITPLTPQSPRPPRQAALPPLPPPTPAPAPAPLRVQSLPSKRELARHLNSLGALEPQSGAAPAGSMRWFLTELFKRAALPGLIIRVAAGYVLRCRAAINHALQSVALKSQQQLASPNSNSITTSPVERTPQERVLTDARRVFLAALVLACKFVFDKPYDNRSWSLISGLGSRDIGECERIVGEVLEWRLWIGAGRAPICPSQQ</sequence>
<dbReference type="InterPro" id="IPR037045">
    <property type="entry name" value="S8pro/Inhibitor_I9_sf"/>
</dbReference>
<feature type="signal peptide" evidence="8">
    <location>
        <begin position="1"/>
        <end position="23"/>
    </location>
</feature>
<feature type="domain" description="Peptidase S8/S53" evidence="9">
    <location>
        <begin position="175"/>
        <end position="394"/>
    </location>
</feature>
<evidence type="ECO:0000256" key="8">
    <source>
        <dbReference type="SAM" id="SignalP"/>
    </source>
</evidence>
<comment type="similarity">
    <text evidence="1 5 6">Belongs to the peptidase S8 family.</text>
</comment>
<dbReference type="OrthoDB" id="19448at2759"/>
<feature type="region of interest" description="Disordered" evidence="7">
    <location>
        <begin position="526"/>
        <end position="612"/>
    </location>
</feature>
<dbReference type="EMBL" id="SSOP01000037">
    <property type="protein sequence ID" value="KAB5593467.1"/>
    <property type="molecule type" value="Genomic_DNA"/>
</dbReference>
<dbReference type="InterPro" id="IPR036852">
    <property type="entry name" value="Peptidase_S8/S53_dom_sf"/>
</dbReference>
<dbReference type="InterPro" id="IPR050131">
    <property type="entry name" value="Peptidase_S8_subtilisin-like"/>
</dbReference>
<dbReference type="InterPro" id="IPR010259">
    <property type="entry name" value="S8pro/Inhibitor_I9"/>
</dbReference>
<gene>
    <name evidence="11" type="ORF">CTheo_3101</name>
</gene>
<evidence type="ECO:0000256" key="5">
    <source>
        <dbReference type="PROSITE-ProRule" id="PRU01240"/>
    </source>
</evidence>
<dbReference type="GO" id="GO:0005615">
    <property type="term" value="C:extracellular space"/>
    <property type="evidence" value="ECO:0007669"/>
    <property type="project" value="TreeGrafter"/>
</dbReference>
<dbReference type="AlphaFoldDB" id="A0A5N5QQG9"/>
<dbReference type="PANTHER" id="PTHR43806">
    <property type="entry name" value="PEPTIDASE S8"/>
    <property type="match status" value="1"/>
</dbReference>
<dbReference type="Proteomes" id="UP000383932">
    <property type="component" value="Unassembled WGS sequence"/>
</dbReference>
<dbReference type="Gene3D" id="1.10.472.10">
    <property type="entry name" value="Cyclin-like"/>
    <property type="match status" value="1"/>
</dbReference>
<evidence type="ECO:0000256" key="4">
    <source>
        <dbReference type="ARBA" id="ARBA00022825"/>
    </source>
</evidence>
<dbReference type="InterPro" id="IPR023827">
    <property type="entry name" value="Peptidase_S8_Asp-AS"/>
</dbReference>
<evidence type="ECO:0000259" key="9">
    <source>
        <dbReference type="Pfam" id="PF00082"/>
    </source>
</evidence>
<organism evidence="11 12">
    <name type="scientific">Ceratobasidium theobromae</name>
    <dbReference type="NCBI Taxonomy" id="1582974"/>
    <lineage>
        <taxon>Eukaryota</taxon>
        <taxon>Fungi</taxon>
        <taxon>Dikarya</taxon>
        <taxon>Basidiomycota</taxon>
        <taxon>Agaricomycotina</taxon>
        <taxon>Agaricomycetes</taxon>
        <taxon>Cantharellales</taxon>
        <taxon>Ceratobasidiaceae</taxon>
        <taxon>Ceratobasidium</taxon>
    </lineage>
</organism>
<dbReference type="Pfam" id="PF05922">
    <property type="entry name" value="Inhibitor_I9"/>
    <property type="match status" value="1"/>
</dbReference>
<dbReference type="SUPFAM" id="SSF52743">
    <property type="entry name" value="Subtilisin-like"/>
    <property type="match status" value="1"/>
</dbReference>
<dbReference type="PROSITE" id="PS00136">
    <property type="entry name" value="SUBTILASE_ASP"/>
    <property type="match status" value="1"/>
</dbReference>
<evidence type="ECO:0000256" key="7">
    <source>
        <dbReference type="SAM" id="MobiDB-lite"/>
    </source>
</evidence>
<keyword evidence="2 5" id="KW-0645">Protease</keyword>
<feature type="region of interest" description="Disordered" evidence="7">
    <location>
        <begin position="637"/>
        <end position="712"/>
    </location>
</feature>
<dbReference type="InterPro" id="IPR015500">
    <property type="entry name" value="Peptidase_S8_subtilisin-rel"/>
</dbReference>
<evidence type="ECO:0000259" key="10">
    <source>
        <dbReference type="Pfam" id="PF05922"/>
    </source>
</evidence>
<feature type="chain" id="PRO_5024413833" evidence="8">
    <location>
        <begin position="24"/>
        <end position="882"/>
    </location>
</feature>
<keyword evidence="4 5" id="KW-0720">Serine protease</keyword>